<dbReference type="SUPFAM" id="SSF56235">
    <property type="entry name" value="N-terminal nucleophile aminohydrolases (Ntn hydrolases)"/>
    <property type="match status" value="1"/>
</dbReference>
<dbReference type="InterPro" id="IPR052896">
    <property type="entry name" value="GGT-like_enzyme"/>
</dbReference>
<evidence type="ECO:0000313" key="2">
    <source>
        <dbReference type="Proteomes" id="UP000542776"/>
    </source>
</evidence>
<dbReference type="AlphaFoldDB" id="A0A7W6MM55"/>
<dbReference type="PANTHER" id="PTHR43881:SF1">
    <property type="entry name" value="GAMMA-GLUTAMYLTRANSPEPTIDASE (AFU_ORTHOLOGUE AFUA_4G13580)"/>
    <property type="match status" value="1"/>
</dbReference>
<protein>
    <submittedName>
        <fullName evidence="1">Gamma-glutamyltranspeptidase</fullName>
    </submittedName>
</protein>
<gene>
    <name evidence="1" type="ORF">GGR04_004390</name>
</gene>
<organism evidence="1 2">
    <name type="scientific">Aureimonas pseudogalii</name>
    <dbReference type="NCBI Taxonomy" id="1744844"/>
    <lineage>
        <taxon>Bacteria</taxon>
        <taxon>Pseudomonadati</taxon>
        <taxon>Pseudomonadota</taxon>
        <taxon>Alphaproteobacteria</taxon>
        <taxon>Hyphomicrobiales</taxon>
        <taxon>Aurantimonadaceae</taxon>
        <taxon>Aureimonas</taxon>
    </lineage>
</organism>
<proteinExistence type="predicted"/>
<dbReference type="Pfam" id="PF01019">
    <property type="entry name" value="G_glu_transpept"/>
    <property type="match status" value="1"/>
</dbReference>
<dbReference type="InterPro" id="IPR043138">
    <property type="entry name" value="GGT_lsub"/>
</dbReference>
<dbReference type="Gene3D" id="1.10.246.130">
    <property type="match status" value="1"/>
</dbReference>
<dbReference type="EMBL" id="JACIEK010000022">
    <property type="protein sequence ID" value="MBB4000512.1"/>
    <property type="molecule type" value="Genomic_DNA"/>
</dbReference>
<dbReference type="InterPro" id="IPR029055">
    <property type="entry name" value="Ntn_hydrolases_N"/>
</dbReference>
<dbReference type="PANTHER" id="PTHR43881">
    <property type="entry name" value="GAMMA-GLUTAMYLTRANSPEPTIDASE (AFU_ORTHOLOGUE AFUA_4G13580)"/>
    <property type="match status" value="1"/>
</dbReference>
<name>A0A7W6MM55_9HYPH</name>
<accession>A0A7W6MM55</accession>
<evidence type="ECO:0000313" key="1">
    <source>
        <dbReference type="EMBL" id="MBB4000512.1"/>
    </source>
</evidence>
<reference evidence="1 2" key="1">
    <citation type="submission" date="2020-08" db="EMBL/GenBank/DDBJ databases">
        <title>Genomic Encyclopedia of Type Strains, Phase IV (KMG-IV): sequencing the most valuable type-strain genomes for metagenomic binning, comparative biology and taxonomic classification.</title>
        <authorList>
            <person name="Goeker M."/>
        </authorList>
    </citation>
    <scope>NUCLEOTIDE SEQUENCE [LARGE SCALE GENOMIC DNA]</scope>
    <source>
        <strain evidence="1 2">DSM 102238</strain>
    </source>
</reference>
<sequence length="101" mass="11546">MLLQCLALLKGFDIAAMDTQGADFVHVVAEAMKLSFADRDVYYGDPRFCDVPMERLQSDAYNAERRQRIRMDRASTELGAGRLQASRRCTIAAWRCRTRRA</sequence>
<keyword evidence="2" id="KW-1185">Reference proteome</keyword>
<dbReference type="Proteomes" id="UP000542776">
    <property type="component" value="Unassembled WGS sequence"/>
</dbReference>
<comment type="caution">
    <text evidence="1">The sequence shown here is derived from an EMBL/GenBank/DDBJ whole genome shotgun (WGS) entry which is preliminary data.</text>
</comment>